<dbReference type="STRING" id="909613.UO65_2935"/>
<dbReference type="AlphaFoldDB" id="W7IMX7"/>
<proteinExistence type="predicted"/>
<comment type="caution">
    <text evidence="1">The sequence shown here is derived from an EMBL/GenBank/DDBJ whole genome shotgun (WGS) entry which is preliminary data.</text>
</comment>
<gene>
    <name evidence="1" type="ORF">UO65_2935</name>
</gene>
<sequence length="82" mass="9286">MTPLARRLAVKFGRLVLDRSSLDSIREDLEAELAAGVDRQLLIDVHMELLRGFQRDGDEEAHDLTAEALDVLTDWVGAHYRI</sequence>
<accession>W7IMX7</accession>
<dbReference type="RefSeq" id="WP_035282806.1">
    <property type="nucleotide sequence ID" value="NZ_AYXG01000102.1"/>
</dbReference>
<organism evidence="1 2">
    <name type="scientific">Actinokineospora spheciospongiae</name>
    <dbReference type="NCBI Taxonomy" id="909613"/>
    <lineage>
        <taxon>Bacteria</taxon>
        <taxon>Bacillati</taxon>
        <taxon>Actinomycetota</taxon>
        <taxon>Actinomycetes</taxon>
        <taxon>Pseudonocardiales</taxon>
        <taxon>Pseudonocardiaceae</taxon>
        <taxon>Actinokineospora</taxon>
    </lineage>
</organism>
<dbReference type="Proteomes" id="UP000019277">
    <property type="component" value="Unassembled WGS sequence"/>
</dbReference>
<evidence type="ECO:0000313" key="1">
    <source>
        <dbReference type="EMBL" id="EWC61748.1"/>
    </source>
</evidence>
<reference evidence="1 2" key="1">
    <citation type="journal article" date="2014" name="Genome Announc.">
        <title>Draft Genome Sequence of the Antitrypanosomally Active Sponge-Associated Bacterium Actinokineospora sp. Strain EG49.</title>
        <authorList>
            <person name="Harjes J."/>
            <person name="Ryu T."/>
            <person name="Abdelmohsen U.R."/>
            <person name="Moitinho-Silva L."/>
            <person name="Horn H."/>
            <person name="Ravasi T."/>
            <person name="Hentschel U."/>
        </authorList>
    </citation>
    <scope>NUCLEOTIDE SEQUENCE [LARGE SCALE GENOMIC DNA]</scope>
    <source>
        <strain evidence="1 2">EG49</strain>
    </source>
</reference>
<dbReference type="EMBL" id="AYXG01000102">
    <property type="protein sequence ID" value="EWC61748.1"/>
    <property type="molecule type" value="Genomic_DNA"/>
</dbReference>
<protein>
    <submittedName>
        <fullName evidence="1">Uncharacterized protein</fullName>
    </submittedName>
</protein>
<name>W7IMX7_9PSEU</name>
<evidence type="ECO:0000313" key="2">
    <source>
        <dbReference type="Proteomes" id="UP000019277"/>
    </source>
</evidence>
<keyword evidence="2" id="KW-1185">Reference proteome</keyword>